<gene>
    <name evidence="1" type="ORF">MTR67_024059</name>
</gene>
<organism evidence="1 2">
    <name type="scientific">Solanum verrucosum</name>
    <dbReference type="NCBI Taxonomy" id="315347"/>
    <lineage>
        <taxon>Eukaryota</taxon>
        <taxon>Viridiplantae</taxon>
        <taxon>Streptophyta</taxon>
        <taxon>Embryophyta</taxon>
        <taxon>Tracheophyta</taxon>
        <taxon>Spermatophyta</taxon>
        <taxon>Magnoliopsida</taxon>
        <taxon>eudicotyledons</taxon>
        <taxon>Gunneridae</taxon>
        <taxon>Pentapetalae</taxon>
        <taxon>asterids</taxon>
        <taxon>lamiids</taxon>
        <taxon>Solanales</taxon>
        <taxon>Solanaceae</taxon>
        <taxon>Solanoideae</taxon>
        <taxon>Solaneae</taxon>
        <taxon>Solanum</taxon>
    </lineage>
</organism>
<dbReference type="Proteomes" id="UP001234989">
    <property type="component" value="Chromosome 5"/>
</dbReference>
<protein>
    <submittedName>
        <fullName evidence="1">Uncharacterized protein</fullName>
    </submittedName>
</protein>
<evidence type="ECO:0000313" key="2">
    <source>
        <dbReference type="Proteomes" id="UP001234989"/>
    </source>
</evidence>
<accession>A0AAF0QUN6</accession>
<proteinExistence type="predicted"/>
<keyword evidence="2" id="KW-1185">Reference proteome</keyword>
<dbReference type="AlphaFoldDB" id="A0AAF0QUN6"/>
<evidence type="ECO:0000313" key="1">
    <source>
        <dbReference type="EMBL" id="WMV30674.1"/>
    </source>
</evidence>
<reference evidence="1" key="1">
    <citation type="submission" date="2023-08" db="EMBL/GenBank/DDBJ databases">
        <title>A de novo genome assembly of Solanum verrucosum Schlechtendal, a Mexican diploid species geographically isolated from the other diploid A-genome species in potato relatives.</title>
        <authorList>
            <person name="Hosaka K."/>
        </authorList>
    </citation>
    <scope>NUCLEOTIDE SEQUENCE</scope>
    <source>
        <tissue evidence="1">Young leaves</tissue>
    </source>
</reference>
<name>A0AAF0QUN6_SOLVR</name>
<sequence>MERRKENEELTEEEEANNLPVLFSALRENV</sequence>
<feature type="non-terminal residue" evidence="1">
    <location>
        <position position="30"/>
    </location>
</feature>
<dbReference type="EMBL" id="CP133616">
    <property type="protein sequence ID" value="WMV30674.1"/>
    <property type="molecule type" value="Genomic_DNA"/>
</dbReference>